<keyword evidence="1" id="KW-0812">Transmembrane</keyword>
<dbReference type="Proteomes" id="UP000662185">
    <property type="component" value="Unassembled WGS sequence"/>
</dbReference>
<dbReference type="AlphaFoldDB" id="A0A926WGA3"/>
<sequence>MPERNYPPAYLRYLKARLSNFLRPSFWGTGIFLVIVGFVIWESWFNPGFFTQNENKETAKKVVTTKTTEETAKETAISNEDQAIAADIDNMPSLLSDFAEATVSANVTTLRSDTQANNSEPFLEDIINKQNADANQAKSNPGSGIVNQVSPVSAKNPFVEQAETLLHSDRGNSGSQFLGINNLATSAETTEPKTASNLGIGLNNQPINNQTSVVNPLELAIKQSSNITPIRPLINNGGVSPIYTPNSLPYQGLPATSGVGYVQPTVTNMQPNYYNNFNGVQTAPNVGIPTNRVYGVVPNNPYAVQPPIQGVVNNTTPVGYGYYGNYTGQQPGQLPPSNLSYPGQVQPVNNGFRR</sequence>
<keyword evidence="3" id="KW-1185">Reference proteome</keyword>
<organism evidence="2 3">
    <name type="scientific">Anabaena sphaerica FACHB-251</name>
    <dbReference type="NCBI Taxonomy" id="2692883"/>
    <lineage>
        <taxon>Bacteria</taxon>
        <taxon>Bacillati</taxon>
        <taxon>Cyanobacteriota</taxon>
        <taxon>Cyanophyceae</taxon>
        <taxon>Nostocales</taxon>
        <taxon>Nostocaceae</taxon>
        <taxon>Anabaena</taxon>
    </lineage>
</organism>
<keyword evidence="1" id="KW-1133">Transmembrane helix</keyword>
<dbReference type="EMBL" id="JACJQU010000003">
    <property type="protein sequence ID" value="MBD2293575.1"/>
    <property type="molecule type" value="Genomic_DNA"/>
</dbReference>
<keyword evidence="1" id="KW-0472">Membrane</keyword>
<reference evidence="3" key="1">
    <citation type="journal article" date="2020" name="ISME J.">
        <title>Comparative genomics reveals insights into cyanobacterial evolution and habitat adaptation.</title>
        <authorList>
            <person name="Chen M.Y."/>
            <person name="Teng W.K."/>
            <person name="Zhao L."/>
            <person name="Hu C.X."/>
            <person name="Zhou Y.K."/>
            <person name="Han B.P."/>
            <person name="Song L.R."/>
            <person name="Shu W.S."/>
        </authorList>
    </citation>
    <scope>NUCLEOTIDE SEQUENCE [LARGE SCALE GENOMIC DNA]</scope>
    <source>
        <strain evidence="3">FACHB-251</strain>
    </source>
</reference>
<feature type="transmembrane region" description="Helical" evidence="1">
    <location>
        <begin position="21"/>
        <end position="41"/>
    </location>
</feature>
<name>A0A926WGA3_9NOST</name>
<dbReference type="RefSeq" id="WP_190559098.1">
    <property type="nucleotide sequence ID" value="NZ_JACJQU010000003.1"/>
</dbReference>
<protein>
    <submittedName>
        <fullName evidence="2">Uncharacterized protein</fullName>
    </submittedName>
</protein>
<accession>A0A926WGA3</accession>
<evidence type="ECO:0000256" key="1">
    <source>
        <dbReference type="SAM" id="Phobius"/>
    </source>
</evidence>
<evidence type="ECO:0000313" key="2">
    <source>
        <dbReference type="EMBL" id="MBD2293575.1"/>
    </source>
</evidence>
<evidence type="ECO:0000313" key="3">
    <source>
        <dbReference type="Proteomes" id="UP000662185"/>
    </source>
</evidence>
<comment type="caution">
    <text evidence="2">The sequence shown here is derived from an EMBL/GenBank/DDBJ whole genome shotgun (WGS) entry which is preliminary data.</text>
</comment>
<proteinExistence type="predicted"/>
<gene>
    <name evidence="2" type="ORF">H6G06_08750</name>
</gene>